<dbReference type="AlphaFoldDB" id="A0AAD7F3H9"/>
<feature type="region of interest" description="Disordered" evidence="7">
    <location>
        <begin position="130"/>
        <end position="257"/>
    </location>
</feature>
<comment type="subcellular location">
    <subcellularLocation>
        <location evidence="1">Nucleus</location>
    </subcellularLocation>
</comment>
<evidence type="ECO:0000256" key="2">
    <source>
        <dbReference type="ARBA" id="ARBA00007117"/>
    </source>
</evidence>
<keyword evidence="6" id="KW-0539">Nucleus</keyword>
<keyword evidence="4" id="KW-0805">Transcription regulation</keyword>
<keyword evidence="9" id="KW-1185">Reference proteome</keyword>
<evidence type="ECO:0008006" key="10">
    <source>
        <dbReference type="Google" id="ProtNLM"/>
    </source>
</evidence>
<dbReference type="EMBL" id="JARIHO010000002">
    <property type="protein sequence ID" value="KAJ7366919.1"/>
    <property type="molecule type" value="Genomic_DNA"/>
</dbReference>
<feature type="compositionally biased region" description="Pro residues" evidence="7">
    <location>
        <begin position="135"/>
        <end position="147"/>
    </location>
</feature>
<dbReference type="PANTHER" id="PTHR13581">
    <property type="entry name" value="MRG-BINDING PROTEIN"/>
    <property type="match status" value="1"/>
</dbReference>
<proteinExistence type="inferred from homology"/>
<evidence type="ECO:0000256" key="6">
    <source>
        <dbReference type="ARBA" id="ARBA00023242"/>
    </source>
</evidence>
<comment type="similarity">
    <text evidence="2">Belongs to the EAF7 family.</text>
</comment>
<keyword evidence="5" id="KW-0804">Transcription</keyword>
<evidence type="ECO:0000256" key="3">
    <source>
        <dbReference type="ARBA" id="ARBA00022853"/>
    </source>
</evidence>
<evidence type="ECO:0000256" key="1">
    <source>
        <dbReference type="ARBA" id="ARBA00004123"/>
    </source>
</evidence>
<organism evidence="8 9">
    <name type="scientific">Mycena albidolilacea</name>
    <dbReference type="NCBI Taxonomy" id="1033008"/>
    <lineage>
        <taxon>Eukaryota</taxon>
        <taxon>Fungi</taxon>
        <taxon>Dikarya</taxon>
        <taxon>Basidiomycota</taxon>
        <taxon>Agaricomycotina</taxon>
        <taxon>Agaricomycetes</taxon>
        <taxon>Agaricomycetidae</taxon>
        <taxon>Agaricales</taxon>
        <taxon>Marasmiineae</taxon>
        <taxon>Mycenaceae</taxon>
        <taxon>Mycena</taxon>
    </lineage>
</organism>
<keyword evidence="3" id="KW-0156">Chromatin regulator</keyword>
<dbReference type="Pfam" id="PF07904">
    <property type="entry name" value="Eaf7"/>
    <property type="match status" value="1"/>
</dbReference>
<evidence type="ECO:0000313" key="8">
    <source>
        <dbReference type="EMBL" id="KAJ7366919.1"/>
    </source>
</evidence>
<feature type="compositionally biased region" description="Basic residues" evidence="7">
    <location>
        <begin position="151"/>
        <end position="160"/>
    </location>
</feature>
<evidence type="ECO:0000256" key="7">
    <source>
        <dbReference type="SAM" id="MobiDB-lite"/>
    </source>
</evidence>
<sequence length="257" mass="27851">MSVDDLEFLATVDGEIAFFRAIMRARPVGIHRHFHILNIRNGIWKDTGHAVAVDAVWHKLRGLYDMDALEAIDLEIDGYESRHSETSTPVSIRSPSPSDNLAAHPFFRDEFALPYDPKVEEIVAQRRVRLSQSPISPPRSPAPPQPPARTRAGRHAKRGKSKLDLAGLVGGDSDSSALTQESGDEGILPPTPRDSVTITEGGTEYGDDDAEMRDVSPDPSVNSPASRGARKKPPKKAAATSKARGGAAGRPAKKKKK</sequence>
<dbReference type="GO" id="GO:0006325">
    <property type="term" value="P:chromatin organization"/>
    <property type="evidence" value="ECO:0007669"/>
    <property type="project" value="UniProtKB-KW"/>
</dbReference>
<comment type="caution">
    <text evidence="8">The sequence shown here is derived from an EMBL/GenBank/DDBJ whole genome shotgun (WGS) entry which is preliminary data.</text>
</comment>
<dbReference type="GO" id="GO:0006357">
    <property type="term" value="P:regulation of transcription by RNA polymerase II"/>
    <property type="evidence" value="ECO:0007669"/>
    <property type="project" value="TreeGrafter"/>
</dbReference>
<dbReference type="Proteomes" id="UP001218218">
    <property type="component" value="Unassembled WGS sequence"/>
</dbReference>
<accession>A0AAD7F3H9</accession>
<reference evidence="8" key="1">
    <citation type="submission" date="2023-03" db="EMBL/GenBank/DDBJ databases">
        <title>Massive genome expansion in bonnet fungi (Mycena s.s.) driven by repeated elements and novel gene families across ecological guilds.</title>
        <authorList>
            <consortium name="Lawrence Berkeley National Laboratory"/>
            <person name="Harder C.B."/>
            <person name="Miyauchi S."/>
            <person name="Viragh M."/>
            <person name="Kuo A."/>
            <person name="Thoen E."/>
            <person name="Andreopoulos B."/>
            <person name="Lu D."/>
            <person name="Skrede I."/>
            <person name="Drula E."/>
            <person name="Henrissat B."/>
            <person name="Morin E."/>
            <person name="Kohler A."/>
            <person name="Barry K."/>
            <person name="LaButti K."/>
            <person name="Morin E."/>
            <person name="Salamov A."/>
            <person name="Lipzen A."/>
            <person name="Mereny Z."/>
            <person name="Hegedus B."/>
            <person name="Baldrian P."/>
            <person name="Stursova M."/>
            <person name="Weitz H."/>
            <person name="Taylor A."/>
            <person name="Grigoriev I.V."/>
            <person name="Nagy L.G."/>
            <person name="Martin F."/>
            <person name="Kauserud H."/>
        </authorList>
    </citation>
    <scope>NUCLEOTIDE SEQUENCE</scope>
    <source>
        <strain evidence="8">CBHHK002</strain>
    </source>
</reference>
<evidence type="ECO:0000256" key="4">
    <source>
        <dbReference type="ARBA" id="ARBA00023015"/>
    </source>
</evidence>
<dbReference type="InterPro" id="IPR012423">
    <property type="entry name" value="Eaf7/MRGBP"/>
</dbReference>
<evidence type="ECO:0000256" key="5">
    <source>
        <dbReference type="ARBA" id="ARBA00023163"/>
    </source>
</evidence>
<dbReference type="GO" id="GO:0035267">
    <property type="term" value="C:NuA4 histone acetyltransferase complex"/>
    <property type="evidence" value="ECO:0007669"/>
    <property type="project" value="TreeGrafter"/>
</dbReference>
<feature type="compositionally biased region" description="Low complexity" evidence="7">
    <location>
        <begin position="236"/>
        <end position="245"/>
    </location>
</feature>
<evidence type="ECO:0000313" key="9">
    <source>
        <dbReference type="Proteomes" id="UP001218218"/>
    </source>
</evidence>
<gene>
    <name evidence="8" type="ORF">DFH08DRAFT_1072320</name>
</gene>
<protein>
    <recommendedName>
        <fullName evidence="10">Chromatin modification-related protein EAF7</fullName>
    </recommendedName>
</protein>
<name>A0AAD7F3H9_9AGAR</name>
<dbReference type="PANTHER" id="PTHR13581:SF5">
    <property type="entry name" value="MRG_MORF4L-BINDING PROTEIN"/>
    <property type="match status" value="1"/>
</dbReference>
<dbReference type="GO" id="GO:0005634">
    <property type="term" value="C:nucleus"/>
    <property type="evidence" value="ECO:0007669"/>
    <property type="project" value="UniProtKB-SubCell"/>
</dbReference>